<dbReference type="Proteomes" id="UP000887577">
    <property type="component" value="Unplaced"/>
</dbReference>
<accession>A0A914YBN2</accession>
<protein>
    <submittedName>
        <fullName evidence="2">Uncharacterized protein</fullName>
    </submittedName>
</protein>
<keyword evidence="1" id="KW-1185">Reference proteome</keyword>
<name>A0A914YBN2_9BILA</name>
<sequence>MKIDQLFLSYPSIGDAIKYKVLPGKASSSWGPLFNFMHIVNEYNIPIFWTLATTPGTKTSCLIYDYILEASKENKMIQDTLYLKGIPCSRTFNMINRILQLHYDIPSKIERINLLNLQLPNYDITVNQYQQLARAFYGITSFSCRRMKDMFANYPASKFPNSNNFLLNSMNKAAKIFLQMV</sequence>
<dbReference type="WBParaSite" id="PSU_v2.g17610.t1">
    <property type="protein sequence ID" value="PSU_v2.g17610.t1"/>
    <property type="gene ID" value="PSU_v2.g17610"/>
</dbReference>
<proteinExistence type="predicted"/>
<evidence type="ECO:0000313" key="1">
    <source>
        <dbReference type="Proteomes" id="UP000887577"/>
    </source>
</evidence>
<reference evidence="2" key="1">
    <citation type="submission" date="2022-11" db="UniProtKB">
        <authorList>
            <consortium name="WormBaseParasite"/>
        </authorList>
    </citation>
    <scope>IDENTIFICATION</scope>
</reference>
<evidence type="ECO:0000313" key="2">
    <source>
        <dbReference type="WBParaSite" id="PSU_v2.g17610.t1"/>
    </source>
</evidence>
<dbReference type="AlphaFoldDB" id="A0A914YBN2"/>
<organism evidence="1 2">
    <name type="scientific">Panagrolaimus superbus</name>
    <dbReference type="NCBI Taxonomy" id="310955"/>
    <lineage>
        <taxon>Eukaryota</taxon>
        <taxon>Metazoa</taxon>
        <taxon>Ecdysozoa</taxon>
        <taxon>Nematoda</taxon>
        <taxon>Chromadorea</taxon>
        <taxon>Rhabditida</taxon>
        <taxon>Tylenchina</taxon>
        <taxon>Panagrolaimomorpha</taxon>
        <taxon>Panagrolaimoidea</taxon>
        <taxon>Panagrolaimidae</taxon>
        <taxon>Panagrolaimus</taxon>
    </lineage>
</organism>